<evidence type="ECO:0000259" key="3">
    <source>
        <dbReference type="PROSITE" id="PS50011"/>
    </source>
</evidence>
<organism evidence="4 5">
    <name type="scientific">Peronospora belbahrii</name>
    <dbReference type="NCBI Taxonomy" id="622444"/>
    <lineage>
        <taxon>Eukaryota</taxon>
        <taxon>Sar</taxon>
        <taxon>Stramenopiles</taxon>
        <taxon>Oomycota</taxon>
        <taxon>Peronosporomycetes</taxon>
        <taxon>Peronosporales</taxon>
        <taxon>Peronosporaceae</taxon>
        <taxon>Peronospora</taxon>
    </lineage>
</organism>
<dbReference type="AlphaFoldDB" id="A0AAU9KXC9"/>
<dbReference type="InterPro" id="IPR051681">
    <property type="entry name" value="Ser/Thr_Kinases-Pseudokinases"/>
</dbReference>
<feature type="transmembrane region" description="Helical" evidence="2">
    <location>
        <begin position="62"/>
        <end position="83"/>
    </location>
</feature>
<feature type="domain" description="Protein kinase" evidence="3">
    <location>
        <begin position="664"/>
        <end position="925"/>
    </location>
</feature>
<dbReference type="PANTHER" id="PTHR44329">
    <property type="entry name" value="SERINE/THREONINE-PROTEIN KINASE TNNI3K-RELATED"/>
    <property type="match status" value="1"/>
</dbReference>
<dbReference type="CDD" id="cd13999">
    <property type="entry name" value="STKc_MAP3K-like"/>
    <property type="match status" value="1"/>
</dbReference>
<reference evidence="4" key="1">
    <citation type="submission" date="2021-11" db="EMBL/GenBank/DDBJ databases">
        <authorList>
            <person name="Islam A."/>
            <person name="Islam S."/>
            <person name="Flora M.S."/>
            <person name="Rahman M."/>
            <person name="Ziaur R.M."/>
            <person name="Epstein J.H."/>
            <person name="Hassan M."/>
            <person name="Klassen M."/>
            <person name="Woodard K."/>
            <person name="Webb A."/>
            <person name="Webby R.J."/>
            <person name="El Zowalaty M.E."/>
        </authorList>
    </citation>
    <scope>NUCLEOTIDE SEQUENCE</scope>
    <source>
        <strain evidence="4">Pbs3</strain>
    </source>
</reference>
<name>A0AAU9KXC9_9STRA</name>
<dbReference type="SMART" id="SM00220">
    <property type="entry name" value="S_TKc"/>
    <property type="match status" value="1"/>
</dbReference>
<proteinExistence type="predicted"/>
<dbReference type="Gene3D" id="1.10.510.10">
    <property type="entry name" value="Transferase(Phosphotransferase) domain 1"/>
    <property type="match status" value="1"/>
</dbReference>
<dbReference type="Proteomes" id="UP001160483">
    <property type="component" value="Unassembled WGS sequence"/>
</dbReference>
<dbReference type="PRINTS" id="PR00109">
    <property type="entry name" value="TYRKINASE"/>
</dbReference>
<dbReference type="GO" id="GO:0004674">
    <property type="term" value="F:protein serine/threonine kinase activity"/>
    <property type="evidence" value="ECO:0007669"/>
    <property type="project" value="TreeGrafter"/>
</dbReference>
<evidence type="ECO:0000256" key="1">
    <source>
        <dbReference type="SAM" id="MobiDB-lite"/>
    </source>
</evidence>
<keyword evidence="2" id="KW-0472">Membrane</keyword>
<dbReference type="PANTHER" id="PTHR44329:SF214">
    <property type="entry name" value="PROTEIN KINASE DOMAIN-CONTAINING PROTEIN"/>
    <property type="match status" value="1"/>
</dbReference>
<keyword evidence="2" id="KW-1133">Transmembrane helix</keyword>
<feature type="transmembrane region" description="Helical" evidence="2">
    <location>
        <begin position="364"/>
        <end position="386"/>
    </location>
</feature>
<gene>
    <name evidence="4" type="ORF">PBS003_LOCUS4674</name>
</gene>
<dbReference type="InterPro" id="IPR001245">
    <property type="entry name" value="Ser-Thr/Tyr_kinase_cat_dom"/>
</dbReference>
<dbReference type="Pfam" id="PF00069">
    <property type="entry name" value="Pkinase"/>
    <property type="match status" value="1"/>
</dbReference>
<feature type="region of interest" description="Disordered" evidence="1">
    <location>
        <begin position="419"/>
        <end position="439"/>
    </location>
</feature>
<dbReference type="SUPFAM" id="SSF56112">
    <property type="entry name" value="Protein kinase-like (PK-like)"/>
    <property type="match status" value="1"/>
</dbReference>
<keyword evidence="2" id="KW-0812">Transmembrane</keyword>
<dbReference type="InterPro" id="IPR008271">
    <property type="entry name" value="Ser/Thr_kinase_AS"/>
</dbReference>
<comment type="caution">
    <text evidence="4">The sequence shown here is derived from an EMBL/GenBank/DDBJ whole genome shotgun (WGS) entry which is preliminary data.</text>
</comment>
<dbReference type="GO" id="GO:0005524">
    <property type="term" value="F:ATP binding"/>
    <property type="evidence" value="ECO:0007669"/>
    <property type="project" value="InterPro"/>
</dbReference>
<evidence type="ECO:0000313" key="5">
    <source>
        <dbReference type="Proteomes" id="UP001160483"/>
    </source>
</evidence>
<dbReference type="PROSITE" id="PS50011">
    <property type="entry name" value="PROTEIN_KINASE_DOM"/>
    <property type="match status" value="1"/>
</dbReference>
<evidence type="ECO:0000313" key="4">
    <source>
        <dbReference type="EMBL" id="CAH0477953.1"/>
    </source>
</evidence>
<evidence type="ECO:0000256" key="2">
    <source>
        <dbReference type="SAM" id="Phobius"/>
    </source>
</evidence>
<dbReference type="EMBL" id="CAKKTJ010000204">
    <property type="protein sequence ID" value="CAH0477953.1"/>
    <property type="molecule type" value="Genomic_DNA"/>
</dbReference>
<dbReference type="PROSITE" id="PS00108">
    <property type="entry name" value="PROTEIN_KINASE_ST"/>
    <property type="match status" value="1"/>
</dbReference>
<sequence length="925" mass="101666">MCDGITLKSALQIAGPDQTLSCPVEYRNEKGYAFCDALVGLTLLNQFSISSRRERRMARRRHIRLALLLTLVFIVLLLIATVASDATSHGLTISFTSEIQEEAELPANDSFTFDGTTSDISRQLYLRHIAGDSIDRVVPNTIPSAVTTRLSPFNVSFENLPGLLQRALLWDSGYVISPQNEAVQIWTLGGRSMAALAVTTVEFDATGCIALSCSQPDNTTYNANEFCTGTKMLTAAKCLMDNFSSDTSSYTAMWSDGGYLEMIPEIRAVMHGWLDPSTNKSYLLSAVHTMSIDSEPAYGTCNEGGYGSLVLPCHPMSGASSDVVKMMSLPIATPWMTTWIKQYQPSTDTAVNGQSDNDGSGVSLWLLIPLIIAAVVVTIFIFFIVFRKRRRLQSAYWQRSTPAGTDSFEPREKSTLSVPVAKSCQKDNTTSLRRTKQETLGEFSQTLRLPGEEDSSVEEPSPMIEEVLPRPRRNTAPVSMSSLAARGSYPVGQTNSQVYRSGTVPAAQSIASGAQTEASACIAPTAQSRSFGASTRALRHSTAQTSTFGVRHPSAHALSNAMSQAAPRSFVSGQRSKSEVHGTRSLTYSHAPTDRELLPTLRESVLMPKIRGVMPSICDSIQADRELIPAMRETFCRYSAADSVHYTLTTDPNLVGKRIAWERIELGSLLSRGAYGEVWACRYAGQKVAIKRLLQSKEPTFHATENFKNEIQLTASLNHPNIVRFIGVTWSSLVNLAMVIEYLPRGDMQNYLQRNGDLITWARDKIDMAIGVVKAIAYLHSREVIHRDIKARNVLLTKRLQPKLIDFGASRLSAPSEMSAGIGTPYWTAPEVLESTEYTEKADIYSFGVLLSELDTCKAPYHNRVGTNGEKMKPFHILTEVVDGSLRPSLSTGCPERIRKAADACFQHDPNMRPSALELIKLLDG</sequence>
<dbReference type="InterPro" id="IPR011009">
    <property type="entry name" value="Kinase-like_dom_sf"/>
</dbReference>
<accession>A0AAU9KXC9</accession>
<protein>
    <recommendedName>
        <fullName evidence="3">Protein kinase domain-containing protein</fullName>
    </recommendedName>
</protein>
<dbReference type="InterPro" id="IPR000719">
    <property type="entry name" value="Prot_kinase_dom"/>
</dbReference>
<dbReference type="Gene3D" id="3.30.200.20">
    <property type="entry name" value="Phosphorylase Kinase, domain 1"/>
    <property type="match status" value="1"/>
</dbReference>